<dbReference type="Pfam" id="PF02348">
    <property type="entry name" value="CTP_transf_3"/>
    <property type="match status" value="1"/>
</dbReference>
<organism evidence="6 7">
    <name type="scientific">Igneacidithiobacillus copahuensis</name>
    <dbReference type="NCBI Taxonomy" id="2724909"/>
    <lineage>
        <taxon>Bacteria</taxon>
        <taxon>Pseudomonadati</taxon>
        <taxon>Pseudomonadota</taxon>
        <taxon>Acidithiobacillia</taxon>
        <taxon>Acidithiobacillales</taxon>
        <taxon>Acidithiobacillaceae</taxon>
        <taxon>Igneacidithiobacillus</taxon>
    </lineage>
</organism>
<sequence length="258" mass="28084">MSFTVLIPARMASSRLPGKMLLPIGGLPMIERVRRCALTSGAGRVVVAADDEQILAAVRAHGGEAVQTDSRHSCGSERLAEAVQILGLPADEIIVNLQGDEPQMPATLMHAVAAALAEDPALLVATAAVPLTHWEELVDPHAVKVVLNAAKDALYFSRAPIPWERDRYPLTEGAELPAGQHWRHLGLYAYRAGFLQEYARWPRSALEELESLEQLRILERGYRIRVCCSDVVPPIGVDTPADLARVRAAFSTQEECSA</sequence>
<comment type="subcellular location">
    <subcellularLocation>
        <location evidence="5">Cytoplasm</location>
    </subcellularLocation>
    <subcellularLocation>
        <location evidence="1">Membrane</location>
    </subcellularLocation>
</comment>
<comment type="similarity">
    <text evidence="5">Belongs to the KdsB family.</text>
</comment>
<evidence type="ECO:0000256" key="2">
    <source>
        <dbReference type="ARBA" id="ARBA00022679"/>
    </source>
</evidence>
<dbReference type="EMBL" id="JAAXYO010000090">
    <property type="protein sequence ID" value="MBU2787981.1"/>
    <property type="molecule type" value="Genomic_DNA"/>
</dbReference>
<gene>
    <name evidence="5 6" type="primary">kdsB</name>
    <name evidence="6" type="ORF">HFQ13_07155</name>
</gene>
<dbReference type="GO" id="GO:0016020">
    <property type="term" value="C:membrane"/>
    <property type="evidence" value="ECO:0007669"/>
    <property type="project" value="UniProtKB-SubCell"/>
</dbReference>
<dbReference type="NCBIfam" id="TIGR00466">
    <property type="entry name" value="kdsB"/>
    <property type="match status" value="1"/>
</dbReference>
<evidence type="ECO:0000256" key="5">
    <source>
        <dbReference type="HAMAP-Rule" id="MF_00057"/>
    </source>
</evidence>
<keyword evidence="2 5" id="KW-0808">Transferase</keyword>
<proteinExistence type="inferred from homology"/>
<dbReference type="NCBIfam" id="NF003952">
    <property type="entry name" value="PRK05450.1-5"/>
    <property type="match status" value="1"/>
</dbReference>
<name>A0AAE2YPR1_9PROT</name>
<dbReference type="Gene3D" id="3.90.550.10">
    <property type="entry name" value="Spore Coat Polysaccharide Biosynthesis Protein SpsA, Chain A"/>
    <property type="match status" value="1"/>
</dbReference>
<evidence type="ECO:0000256" key="4">
    <source>
        <dbReference type="ARBA" id="ARBA00022985"/>
    </source>
</evidence>
<dbReference type="CDD" id="cd02517">
    <property type="entry name" value="CMP-KDO-Synthetase"/>
    <property type="match status" value="1"/>
</dbReference>
<evidence type="ECO:0000256" key="1">
    <source>
        <dbReference type="ARBA" id="ARBA00004370"/>
    </source>
</evidence>
<evidence type="ECO:0000256" key="3">
    <source>
        <dbReference type="ARBA" id="ARBA00022695"/>
    </source>
</evidence>
<dbReference type="FunFam" id="3.90.550.10:FF:000011">
    <property type="entry name" value="3-deoxy-manno-octulosonate cytidylyltransferase"/>
    <property type="match status" value="1"/>
</dbReference>
<dbReference type="RefSeq" id="WP_215872628.1">
    <property type="nucleotide sequence ID" value="NZ_JAAXYO010000090.1"/>
</dbReference>
<dbReference type="GO" id="GO:0005829">
    <property type="term" value="C:cytosol"/>
    <property type="evidence" value="ECO:0007669"/>
    <property type="project" value="TreeGrafter"/>
</dbReference>
<comment type="catalytic activity">
    <reaction evidence="5">
        <text>3-deoxy-alpha-D-manno-oct-2-ulosonate + CTP = CMP-3-deoxy-beta-D-manno-octulosonate + diphosphate</text>
        <dbReference type="Rhea" id="RHEA:23448"/>
        <dbReference type="ChEBI" id="CHEBI:33019"/>
        <dbReference type="ChEBI" id="CHEBI:37563"/>
        <dbReference type="ChEBI" id="CHEBI:85986"/>
        <dbReference type="ChEBI" id="CHEBI:85987"/>
        <dbReference type="EC" id="2.7.7.38"/>
    </reaction>
</comment>
<evidence type="ECO:0000313" key="6">
    <source>
        <dbReference type="EMBL" id="MBU2787981.1"/>
    </source>
</evidence>
<comment type="pathway">
    <text evidence="5">Nucleotide-sugar biosynthesis; CMP-3-deoxy-D-manno-octulosonate biosynthesis; CMP-3-deoxy-D-manno-octulosonate from 3-deoxy-D-manno-octulosonate and CTP: step 1/1.</text>
</comment>
<dbReference type="SUPFAM" id="SSF53448">
    <property type="entry name" value="Nucleotide-diphospho-sugar transferases"/>
    <property type="match status" value="1"/>
</dbReference>
<protein>
    <recommendedName>
        <fullName evidence="5">3-deoxy-manno-octulosonate cytidylyltransferase</fullName>
        <ecNumber evidence="5">2.7.7.38</ecNumber>
    </recommendedName>
    <alternativeName>
        <fullName evidence="5">CMP-2-keto-3-deoxyoctulosonic acid synthase</fullName>
        <shortName evidence="5">CKS</shortName>
        <shortName evidence="5">CMP-KDO synthase</shortName>
    </alternativeName>
</protein>
<dbReference type="PANTHER" id="PTHR42866:SF2">
    <property type="entry name" value="3-DEOXY-MANNO-OCTULOSONATE CYTIDYLYLTRANSFERASE, MITOCHONDRIAL"/>
    <property type="match status" value="1"/>
</dbReference>
<comment type="function">
    <text evidence="5">Activates KDO (a required 8-carbon sugar) for incorporation into bacterial lipopolysaccharide in Gram-negative bacteria.</text>
</comment>
<dbReference type="InterPro" id="IPR003329">
    <property type="entry name" value="Cytidylyl_trans"/>
</dbReference>
<reference evidence="6" key="1">
    <citation type="journal article" date="2021" name="ISME J.">
        <title>Genomic evolution of the class Acidithiobacillia: deep-branching Proteobacteria living in extreme acidic conditions.</title>
        <authorList>
            <person name="Moya-Beltran A."/>
            <person name="Beard S."/>
            <person name="Rojas-Villalobos C."/>
            <person name="Issotta F."/>
            <person name="Gallardo Y."/>
            <person name="Ulloa R."/>
            <person name="Giaveno A."/>
            <person name="Degli Esposti M."/>
            <person name="Johnson D.B."/>
            <person name="Quatrini R."/>
        </authorList>
    </citation>
    <scope>NUCLEOTIDE SEQUENCE</scope>
    <source>
        <strain evidence="6">VAN18-1</strain>
    </source>
</reference>
<accession>A0AAE2YPR1</accession>
<dbReference type="GO" id="GO:0009103">
    <property type="term" value="P:lipopolysaccharide biosynthetic process"/>
    <property type="evidence" value="ECO:0007669"/>
    <property type="project" value="UniProtKB-UniRule"/>
</dbReference>
<dbReference type="InterPro" id="IPR004528">
    <property type="entry name" value="KdsB"/>
</dbReference>
<dbReference type="PANTHER" id="PTHR42866">
    <property type="entry name" value="3-DEOXY-MANNO-OCTULOSONATE CYTIDYLYLTRANSFERASE"/>
    <property type="match status" value="1"/>
</dbReference>
<dbReference type="HAMAP" id="MF_00057">
    <property type="entry name" value="KdsB"/>
    <property type="match status" value="1"/>
</dbReference>
<dbReference type="GO" id="GO:0033468">
    <property type="term" value="P:CMP-keto-3-deoxy-D-manno-octulosonic acid biosynthetic process"/>
    <property type="evidence" value="ECO:0007669"/>
    <property type="project" value="UniProtKB-UniRule"/>
</dbReference>
<evidence type="ECO:0000313" key="7">
    <source>
        <dbReference type="Proteomes" id="UP001197378"/>
    </source>
</evidence>
<comment type="caution">
    <text evidence="6">The sequence shown here is derived from an EMBL/GenBank/DDBJ whole genome shotgun (WGS) entry which is preliminary data.</text>
</comment>
<dbReference type="GO" id="GO:0008690">
    <property type="term" value="F:3-deoxy-manno-octulosonate cytidylyltransferase activity"/>
    <property type="evidence" value="ECO:0007669"/>
    <property type="project" value="UniProtKB-UniRule"/>
</dbReference>
<dbReference type="EC" id="2.7.7.38" evidence="5"/>
<keyword evidence="5" id="KW-0963">Cytoplasm</keyword>
<keyword evidence="3 5" id="KW-0548">Nucleotidyltransferase</keyword>
<keyword evidence="7" id="KW-1185">Reference proteome</keyword>
<dbReference type="Proteomes" id="UP001197378">
    <property type="component" value="Unassembled WGS sequence"/>
</dbReference>
<dbReference type="InterPro" id="IPR029044">
    <property type="entry name" value="Nucleotide-diphossugar_trans"/>
</dbReference>
<keyword evidence="4 5" id="KW-0448">Lipopolysaccharide biosynthesis</keyword>
<dbReference type="AlphaFoldDB" id="A0AAE2YPR1"/>